<reference evidence="1" key="1">
    <citation type="submission" date="2022-06" db="EMBL/GenBank/DDBJ databases">
        <title>Uncovering the hologenomic basis of an extraordinary plant invasion.</title>
        <authorList>
            <person name="Bieker V.C."/>
            <person name="Martin M.D."/>
            <person name="Gilbert T."/>
            <person name="Hodgins K."/>
            <person name="Battlay P."/>
            <person name="Petersen B."/>
            <person name="Wilson J."/>
        </authorList>
    </citation>
    <scope>NUCLEOTIDE SEQUENCE</scope>
    <source>
        <strain evidence="1">AA19_3_7</strain>
        <tissue evidence="1">Leaf</tissue>
    </source>
</reference>
<protein>
    <submittedName>
        <fullName evidence="1">Uncharacterized protein</fullName>
    </submittedName>
</protein>
<keyword evidence="2" id="KW-1185">Reference proteome</keyword>
<evidence type="ECO:0000313" key="2">
    <source>
        <dbReference type="Proteomes" id="UP001206925"/>
    </source>
</evidence>
<accession>A0AAD5BSP1</accession>
<sequence length="13" mass="1345">MVFCPVLLPGLGV</sequence>
<proteinExistence type="predicted"/>
<comment type="caution">
    <text evidence="1">The sequence shown here is derived from an EMBL/GenBank/DDBJ whole genome shotgun (WGS) entry which is preliminary data.</text>
</comment>
<gene>
    <name evidence="1" type="ORF">M8C21_028704</name>
</gene>
<dbReference type="Proteomes" id="UP001206925">
    <property type="component" value="Unassembled WGS sequence"/>
</dbReference>
<name>A0AAD5BSP1_AMBAR</name>
<organism evidence="1 2">
    <name type="scientific">Ambrosia artemisiifolia</name>
    <name type="common">Common ragweed</name>
    <dbReference type="NCBI Taxonomy" id="4212"/>
    <lineage>
        <taxon>Eukaryota</taxon>
        <taxon>Viridiplantae</taxon>
        <taxon>Streptophyta</taxon>
        <taxon>Embryophyta</taxon>
        <taxon>Tracheophyta</taxon>
        <taxon>Spermatophyta</taxon>
        <taxon>Magnoliopsida</taxon>
        <taxon>eudicotyledons</taxon>
        <taxon>Gunneridae</taxon>
        <taxon>Pentapetalae</taxon>
        <taxon>asterids</taxon>
        <taxon>campanulids</taxon>
        <taxon>Asterales</taxon>
        <taxon>Asteraceae</taxon>
        <taxon>Asteroideae</taxon>
        <taxon>Heliantheae alliance</taxon>
        <taxon>Heliantheae</taxon>
        <taxon>Ambrosia</taxon>
    </lineage>
</organism>
<evidence type="ECO:0000313" key="1">
    <source>
        <dbReference type="EMBL" id="KAI7728775.1"/>
    </source>
</evidence>
<dbReference type="EMBL" id="JAMZMK010011152">
    <property type="protein sequence ID" value="KAI7728775.1"/>
    <property type="molecule type" value="Genomic_DNA"/>
</dbReference>